<feature type="compositionally biased region" description="Polar residues" evidence="1">
    <location>
        <begin position="31"/>
        <end position="44"/>
    </location>
</feature>
<evidence type="ECO:0000313" key="3">
    <source>
        <dbReference type="EMBL" id="CDI78270.1"/>
    </source>
</evidence>
<keyword evidence="4" id="KW-1185">Reference proteome</keyword>
<dbReference type="EMBL" id="HG670842">
    <property type="protein sequence ID" value="CDI78270.1"/>
    <property type="molecule type" value="Genomic_DNA"/>
</dbReference>
<evidence type="ECO:0000256" key="2">
    <source>
        <dbReference type="SAM" id="Phobius"/>
    </source>
</evidence>
<dbReference type="OrthoDB" id="347428at2759"/>
<protein>
    <submittedName>
        <fullName evidence="3">SAG family member</fullName>
    </submittedName>
</protein>
<reference evidence="3" key="1">
    <citation type="submission" date="2013-10" db="EMBL/GenBank/DDBJ databases">
        <title>Genomic analysis of the causative agents of coccidiosis in chickens.</title>
        <authorList>
            <person name="Reid A.J."/>
            <person name="Blake D."/>
            <person name="Billington K."/>
            <person name="Browne H."/>
            <person name="Dunn M."/>
            <person name="Hung S."/>
            <person name="Kawahara F."/>
            <person name="Miranda-Saavedra D."/>
            <person name="Mourier T."/>
            <person name="Nagra H."/>
            <person name="Otto T.D."/>
            <person name="Rawlings N."/>
            <person name="Sanchez A."/>
            <person name="Sanders M."/>
            <person name="Subramaniam C."/>
            <person name="Tay Y."/>
            <person name="Dear P."/>
            <person name="Doerig C."/>
            <person name="Gruber A."/>
            <person name="Parkinson J."/>
            <person name="Shirley M."/>
            <person name="Wan K.L."/>
            <person name="Berriman M."/>
            <person name="Tomley F."/>
            <person name="Pain A."/>
        </authorList>
    </citation>
    <scope>NUCLEOTIDE SEQUENCE</scope>
    <source>
        <strain evidence="3">Houghton</strain>
    </source>
</reference>
<keyword evidence="2" id="KW-1133">Transmembrane helix</keyword>
<proteinExistence type="predicted"/>
<sequence length="104" mass="10897">MQTPQTANKANVAELSGEEGRENAEYKWNEGGSTTSPETENGSTAEKGMKALLGVPSPNALTASTDRCGQSQCNEITDALRNSAIAAVPTFFAFTAGILQALFL</sequence>
<feature type="compositionally biased region" description="Basic and acidic residues" evidence="1">
    <location>
        <begin position="18"/>
        <end position="28"/>
    </location>
</feature>
<organism evidence="3 4">
    <name type="scientific">Eimeria acervulina</name>
    <name type="common">Coccidian parasite</name>
    <dbReference type="NCBI Taxonomy" id="5801"/>
    <lineage>
        <taxon>Eukaryota</taxon>
        <taxon>Sar</taxon>
        <taxon>Alveolata</taxon>
        <taxon>Apicomplexa</taxon>
        <taxon>Conoidasida</taxon>
        <taxon>Coccidia</taxon>
        <taxon>Eucoccidiorida</taxon>
        <taxon>Eimeriorina</taxon>
        <taxon>Eimeriidae</taxon>
        <taxon>Eimeria</taxon>
    </lineage>
</organism>
<dbReference type="GeneID" id="25268749"/>
<accession>U6GDP0</accession>
<dbReference type="AlphaFoldDB" id="U6GDP0"/>
<feature type="transmembrane region" description="Helical" evidence="2">
    <location>
        <begin position="84"/>
        <end position="103"/>
    </location>
</feature>
<keyword evidence="2" id="KW-0812">Transmembrane</keyword>
<name>U6GDP0_EIMAC</name>
<dbReference type="RefSeq" id="XP_013251482.1">
    <property type="nucleotide sequence ID" value="XM_013396028.1"/>
</dbReference>
<evidence type="ECO:0000256" key="1">
    <source>
        <dbReference type="SAM" id="MobiDB-lite"/>
    </source>
</evidence>
<feature type="region of interest" description="Disordered" evidence="1">
    <location>
        <begin position="1"/>
        <end position="45"/>
    </location>
</feature>
<reference evidence="3" key="2">
    <citation type="submission" date="2013-10" db="EMBL/GenBank/DDBJ databases">
        <authorList>
            <person name="Aslett M."/>
        </authorList>
    </citation>
    <scope>NUCLEOTIDE SEQUENCE</scope>
    <source>
        <strain evidence="3">Houghton</strain>
    </source>
</reference>
<keyword evidence="2" id="KW-0472">Membrane</keyword>
<evidence type="ECO:0000313" key="4">
    <source>
        <dbReference type="Proteomes" id="UP000018050"/>
    </source>
</evidence>
<dbReference type="Proteomes" id="UP000018050">
    <property type="component" value="Unassembled WGS sequence"/>
</dbReference>
<dbReference type="VEuPathDB" id="ToxoDB:EAH_00006790"/>
<gene>
    <name evidence="3" type="ORF">EAH_00006790</name>
</gene>